<dbReference type="GO" id="GO:0097539">
    <property type="term" value="C:ciliary transition fiber"/>
    <property type="evidence" value="ECO:0007669"/>
    <property type="project" value="InterPro"/>
</dbReference>
<dbReference type="Proteomes" id="UP000261540">
    <property type="component" value="Unplaced"/>
</dbReference>
<feature type="compositionally biased region" description="Acidic residues" evidence="2">
    <location>
        <begin position="222"/>
        <end position="231"/>
    </location>
</feature>
<sequence>MTLKQKKGLKGSIDDVLGDLLGDHDSPIRTQPAVRVAGRSGVLTSRSGKRSLLDDDFFSKLAEEVGDEEASDVSEADPAALLENIKDMDEMDADLFAPKKKPSSAPPLATAKASGAGGTKQNPARLVEGGALEPRHVIDSPNADAKKPGSAPAAATHSYKRFTFTDAGDPLADLLDDIKETKMAVSDAVPEQRGLPVSESPVGKARETASWSRGPGKQNELTFDEDEDDLMDALGFGESPKGKEGILPHKRLSEPPQPVPTRLDEILGRGTSPRLLERPPTGEKKEVHMEKPAIATDSAFGDGDFTFGSYQPTVVSTPESRQSQRQSVRFSAEQTGSRSPEGKPRSPVAGSPSAKRHSKPAASRPTIQHDSQMLEGKPKLAPPLRSRPSNPAADWLGLSQDPEEEEEDPEAQGGRGAPPATGASQGSEHPASEGEPPLPDAPASEEAKDWLAGALTRKKNLAAVKAAVPRHPRGGGDEEDLDSLLTSKPRSPPAPRRKEDDAVPTKDSSSSLPWETSSTQDTPPRQSSPVKEGLPKPVPPEIIGGNSAPIELLQSPLQGAGGALQRKGTEQQAGELSLQTHLIQLEGQVRSLQLERDQLKMLLESVRQRHGEDTELMEAAHRSRVKMLEESAAEREVRMRQESEGLAERLVSVTRLAEREQAELQAQYQRRLAQNQQERDREVERLRELQRRSILEMKKDHEEQVQRLKQLKEEEIDAVTSATSQTRSLTVVIDQMEQFSRRLGELSSRVESTHEHTAQGLEQGARQRDQQLRVLQERLDQQQSHMVEERARLKEVIDKMGMQLAEQQRQLEKERWRVSAEQAKAESAQRGLEEERRTLMQRLSMEREELERAKSTLLEEQQAVMQRCSEERRRLAAEWAQLHAQEKLQQERGAREASRALERDAQREGAIVSMAQEHADLKLRAGELRLREEMAAKERAELEREKEKLSTAALHLKTRAQEVEAFSKLASDRYEEGERAVQEARRVEEQHHTRLSSIRSQVERLRSQEQLLNQGRKHIAEQRQEVEHVRRGLPVSPQLPAAPIVTDVSPGLGLPPSTLPPQSTALLTPTAAPGLHLKLALLRHTAEKDRDFLLDEQFFLETLKKAPHHSAFHTAC</sequence>
<feature type="coiled-coil region" evidence="1">
    <location>
        <begin position="925"/>
        <end position="959"/>
    </location>
</feature>
<feature type="coiled-coil region" evidence="1">
    <location>
        <begin position="582"/>
        <end position="609"/>
    </location>
</feature>
<dbReference type="InterPro" id="IPR049390">
    <property type="entry name" value="FBF1_C"/>
</dbReference>
<organism evidence="4 5">
    <name type="scientific">Paramormyrops kingsleyae</name>
    <dbReference type="NCBI Taxonomy" id="1676925"/>
    <lineage>
        <taxon>Eukaryota</taxon>
        <taxon>Metazoa</taxon>
        <taxon>Chordata</taxon>
        <taxon>Craniata</taxon>
        <taxon>Vertebrata</taxon>
        <taxon>Euteleostomi</taxon>
        <taxon>Actinopterygii</taxon>
        <taxon>Neopterygii</taxon>
        <taxon>Teleostei</taxon>
        <taxon>Osteoglossocephala</taxon>
        <taxon>Osteoglossomorpha</taxon>
        <taxon>Osteoglossiformes</taxon>
        <taxon>Mormyridae</taxon>
        <taxon>Paramormyrops</taxon>
    </lineage>
</organism>
<feature type="compositionally biased region" description="Low complexity" evidence="2">
    <location>
        <begin position="320"/>
        <end position="329"/>
    </location>
</feature>
<dbReference type="GO" id="GO:0060271">
    <property type="term" value="P:cilium assembly"/>
    <property type="evidence" value="ECO:0007669"/>
    <property type="project" value="InterPro"/>
</dbReference>
<keyword evidence="5" id="KW-1185">Reference proteome</keyword>
<reference evidence="4" key="1">
    <citation type="submission" date="2025-08" db="UniProtKB">
        <authorList>
            <consortium name="Ensembl"/>
        </authorList>
    </citation>
    <scope>IDENTIFICATION</scope>
</reference>
<feature type="domain" description="Fas-binding factor 1 C-terminal" evidence="3">
    <location>
        <begin position="592"/>
        <end position="1105"/>
    </location>
</feature>
<dbReference type="PANTHER" id="PTHR33689">
    <property type="entry name" value="FAS-BINDING FACTOR 1"/>
    <property type="match status" value="1"/>
</dbReference>
<feature type="compositionally biased region" description="Polar residues" evidence="2">
    <location>
        <begin position="308"/>
        <end position="319"/>
    </location>
</feature>
<reference evidence="4" key="2">
    <citation type="submission" date="2025-09" db="UniProtKB">
        <authorList>
            <consortium name="Ensembl"/>
        </authorList>
    </citation>
    <scope>IDENTIFICATION</scope>
</reference>
<feature type="compositionally biased region" description="Basic and acidic residues" evidence="2">
    <location>
        <begin position="240"/>
        <end position="253"/>
    </location>
</feature>
<feature type="compositionally biased region" description="Acidic residues" evidence="2">
    <location>
        <begin position="401"/>
        <end position="410"/>
    </location>
</feature>
<feature type="compositionally biased region" description="Low complexity" evidence="2">
    <location>
        <begin position="508"/>
        <end position="518"/>
    </location>
</feature>
<dbReference type="Pfam" id="PF21007">
    <property type="entry name" value="FBF1"/>
    <property type="match status" value="1"/>
</dbReference>
<proteinExistence type="predicted"/>
<evidence type="ECO:0000259" key="3">
    <source>
        <dbReference type="Pfam" id="PF21007"/>
    </source>
</evidence>
<name>A0A3B3RZ82_9TELE</name>
<feature type="compositionally biased region" description="Basic and acidic residues" evidence="2">
    <location>
        <begin position="275"/>
        <end position="291"/>
    </location>
</feature>
<evidence type="ECO:0000313" key="4">
    <source>
        <dbReference type="Ensembl" id="ENSPKIP00000023772.1"/>
    </source>
</evidence>
<feature type="region of interest" description="Disordered" evidence="2">
    <location>
        <begin position="748"/>
        <end position="767"/>
    </location>
</feature>
<protein>
    <recommendedName>
        <fullName evidence="3">Fas-binding factor 1 C-terminal domain-containing protein</fullName>
    </recommendedName>
</protein>
<keyword evidence="1" id="KW-0175">Coiled coil</keyword>
<dbReference type="InterPro" id="IPR033561">
    <property type="entry name" value="FBF1"/>
</dbReference>
<evidence type="ECO:0000256" key="2">
    <source>
        <dbReference type="SAM" id="MobiDB-lite"/>
    </source>
</evidence>
<feature type="region of interest" description="Disordered" evidence="2">
    <location>
        <begin position="465"/>
        <end position="572"/>
    </location>
</feature>
<dbReference type="GeneTree" id="ENSGT00720000108861"/>
<feature type="region of interest" description="Disordered" evidence="2">
    <location>
        <begin position="92"/>
        <end position="157"/>
    </location>
</feature>
<feature type="compositionally biased region" description="Polar residues" evidence="2">
    <location>
        <begin position="519"/>
        <end position="529"/>
    </location>
</feature>
<feature type="region of interest" description="Disordered" evidence="2">
    <location>
        <begin position="185"/>
        <end position="452"/>
    </location>
</feature>
<accession>A0A3B3RZ82</accession>
<dbReference type="STRING" id="1676925.ENSPKIP00000023772"/>
<feature type="coiled-coil region" evidence="1">
    <location>
        <begin position="772"/>
        <end position="878"/>
    </location>
</feature>
<feature type="coiled-coil region" evidence="1">
    <location>
        <begin position="659"/>
        <end position="718"/>
    </location>
</feature>
<evidence type="ECO:0000313" key="5">
    <source>
        <dbReference type="Proteomes" id="UP000261540"/>
    </source>
</evidence>
<evidence type="ECO:0000256" key="1">
    <source>
        <dbReference type="SAM" id="Coils"/>
    </source>
</evidence>
<dbReference type="GO" id="GO:0005814">
    <property type="term" value="C:centriole"/>
    <property type="evidence" value="ECO:0007669"/>
    <property type="project" value="TreeGrafter"/>
</dbReference>
<dbReference type="AlphaFoldDB" id="A0A3B3RZ82"/>
<dbReference type="Ensembl" id="ENSPKIT00000004461.1">
    <property type="protein sequence ID" value="ENSPKIP00000023772.1"/>
    <property type="gene ID" value="ENSPKIG00000007273.1"/>
</dbReference>
<dbReference type="GO" id="GO:0036064">
    <property type="term" value="C:ciliary basal body"/>
    <property type="evidence" value="ECO:0007669"/>
    <property type="project" value="TreeGrafter"/>
</dbReference>
<dbReference type="GO" id="GO:0090162">
    <property type="term" value="P:establishment of epithelial cell polarity"/>
    <property type="evidence" value="ECO:0007669"/>
    <property type="project" value="InterPro"/>
</dbReference>
<dbReference type="PANTHER" id="PTHR33689:SF1">
    <property type="entry name" value="FAS-BINDING FACTOR 1"/>
    <property type="match status" value="1"/>
</dbReference>